<evidence type="ECO:0000313" key="1">
    <source>
        <dbReference type="EMBL" id="BBM86367.1"/>
    </source>
</evidence>
<proteinExistence type="predicted"/>
<protein>
    <recommendedName>
        <fullName evidence="3">Lipoprotein</fullName>
    </recommendedName>
</protein>
<dbReference type="Proteomes" id="UP000326354">
    <property type="component" value="Chromosome"/>
</dbReference>
<keyword evidence="2" id="KW-1185">Reference proteome</keyword>
<dbReference type="EMBL" id="AP019860">
    <property type="protein sequence ID" value="BBM86367.1"/>
    <property type="molecule type" value="Genomic_DNA"/>
</dbReference>
<dbReference type="RefSeq" id="WP_151970427.1">
    <property type="nucleotide sequence ID" value="NZ_AP019860.1"/>
</dbReference>
<dbReference type="PROSITE" id="PS51257">
    <property type="entry name" value="PROKAR_LIPOPROTEIN"/>
    <property type="match status" value="1"/>
</dbReference>
<reference evidence="1 2" key="1">
    <citation type="submission" date="2019-08" db="EMBL/GenBank/DDBJ databases">
        <title>Complete genome sequence of Candidatus Uab amorphum.</title>
        <authorList>
            <person name="Shiratori T."/>
            <person name="Suzuki S."/>
            <person name="Kakizawa Y."/>
            <person name="Ishida K."/>
        </authorList>
    </citation>
    <scope>NUCLEOTIDE SEQUENCE [LARGE SCALE GENOMIC DNA]</scope>
    <source>
        <strain evidence="1 2">SRT547</strain>
    </source>
</reference>
<gene>
    <name evidence="1" type="ORF">UABAM_04753</name>
</gene>
<sequence>MKPLIYLILSCFALQGCYIAPNKDGKTFDEKYGEHLKHHYSENQRQQLYEVMKNEPLKKFELIHWEVNPQIAIATAQQQQKPILVFFSVNEFAKKDTEHC</sequence>
<evidence type="ECO:0000313" key="2">
    <source>
        <dbReference type="Proteomes" id="UP000326354"/>
    </source>
</evidence>
<dbReference type="AlphaFoldDB" id="A0A5S9IRG2"/>
<accession>A0A5S9IRG2</accession>
<organism evidence="1 2">
    <name type="scientific">Uabimicrobium amorphum</name>
    <dbReference type="NCBI Taxonomy" id="2596890"/>
    <lineage>
        <taxon>Bacteria</taxon>
        <taxon>Pseudomonadati</taxon>
        <taxon>Planctomycetota</taxon>
        <taxon>Candidatus Uabimicrobiia</taxon>
        <taxon>Candidatus Uabimicrobiales</taxon>
        <taxon>Candidatus Uabimicrobiaceae</taxon>
        <taxon>Candidatus Uabimicrobium</taxon>
    </lineage>
</organism>
<evidence type="ECO:0008006" key="3">
    <source>
        <dbReference type="Google" id="ProtNLM"/>
    </source>
</evidence>
<dbReference type="KEGG" id="uam:UABAM_04753"/>
<name>A0A5S9IRG2_UABAM</name>